<evidence type="ECO:0000313" key="4">
    <source>
        <dbReference type="Proteomes" id="UP000032142"/>
    </source>
</evidence>
<dbReference type="Proteomes" id="UP000032142">
    <property type="component" value="Unassembled WGS sequence"/>
</dbReference>
<accession>A0A0B0NF54</accession>
<feature type="region of interest" description="Disordered" evidence="1">
    <location>
        <begin position="29"/>
        <end position="60"/>
    </location>
</feature>
<evidence type="ECO:0000313" key="2">
    <source>
        <dbReference type="EMBL" id="KHG13198.1"/>
    </source>
</evidence>
<evidence type="ECO:0000313" key="3">
    <source>
        <dbReference type="EMBL" id="KHG18801.1"/>
    </source>
</evidence>
<reference evidence="2" key="1">
    <citation type="submission" date="2014-09" db="EMBL/GenBank/DDBJ databases">
        <title>G. arboreum L. cv. AKA8401 A2 genome assembly version 1.0.</title>
        <authorList>
            <person name="Mudge J."/>
            <person name="Ramaraj T."/>
            <person name="Lindquist I.E."/>
            <person name="Bharti A.K."/>
            <person name="Sundararajan A."/>
            <person name="Cameron C.T."/>
            <person name="Woodward J.E."/>
            <person name="May G.D."/>
            <person name="Brubaker C."/>
            <person name="Broadhvest J."/>
            <person name="Wilkins T.A."/>
        </authorList>
    </citation>
    <scope>NUCLEOTIDE SEQUENCE</scope>
</reference>
<dbReference type="AlphaFoldDB" id="A0A0B0NF54"/>
<reference evidence="4" key="2">
    <citation type="submission" date="2014-09" db="EMBL/GenBank/DDBJ databases">
        <authorList>
            <person name="Mudge J."/>
            <person name="Ramaraj T."/>
            <person name="Lindquist I.E."/>
            <person name="Bharti A.K."/>
            <person name="Sundararajan A."/>
            <person name="Cameron C.T."/>
            <person name="Woodward J.E."/>
            <person name="May G.D."/>
            <person name="Brubaker C."/>
            <person name="Broadhvest J."/>
            <person name="Wilkins T.A."/>
        </authorList>
    </citation>
    <scope>NUCLEOTIDE SEQUENCE</scope>
    <source>
        <strain evidence="4">cv. AKA8401</strain>
    </source>
</reference>
<organism evidence="2 4">
    <name type="scientific">Gossypium arboreum</name>
    <name type="common">Tree cotton</name>
    <name type="synonym">Gossypium nanking</name>
    <dbReference type="NCBI Taxonomy" id="29729"/>
    <lineage>
        <taxon>Eukaryota</taxon>
        <taxon>Viridiplantae</taxon>
        <taxon>Streptophyta</taxon>
        <taxon>Embryophyta</taxon>
        <taxon>Tracheophyta</taxon>
        <taxon>Spermatophyta</taxon>
        <taxon>Magnoliopsida</taxon>
        <taxon>eudicotyledons</taxon>
        <taxon>Gunneridae</taxon>
        <taxon>Pentapetalae</taxon>
        <taxon>rosids</taxon>
        <taxon>malvids</taxon>
        <taxon>Malvales</taxon>
        <taxon>Malvaceae</taxon>
        <taxon>Malvoideae</taxon>
        <taxon>Gossypium</taxon>
    </lineage>
</organism>
<keyword evidence="4" id="KW-1185">Reference proteome</keyword>
<proteinExistence type="predicted"/>
<name>A0A0B0NF54_GOSAR</name>
<gene>
    <name evidence="2" type="ORF">F383_03137</name>
    <name evidence="3" type="ORF">F383_03457</name>
</gene>
<sequence>MQKPPFQINASQKVDVWFTLSLRLHSPHDEVRDSSIHTKESTEHIQTFDSDVESSPQKLG</sequence>
<feature type="compositionally biased region" description="Polar residues" evidence="1">
    <location>
        <begin position="44"/>
        <end position="60"/>
    </location>
</feature>
<feature type="compositionally biased region" description="Basic and acidic residues" evidence="1">
    <location>
        <begin position="29"/>
        <end position="43"/>
    </location>
</feature>
<dbReference type="EMBL" id="KN399073">
    <property type="protein sequence ID" value="KHG13198.1"/>
    <property type="molecule type" value="Genomic_DNA"/>
</dbReference>
<protein>
    <submittedName>
        <fullName evidence="2">Uncharacterized protein</fullName>
    </submittedName>
</protein>
<dbReference type="EMBL" id="KN411409">
    <property type="protein sequence ID" value="KHG18801.1"/>
    <property type="molecule type" value="Genomic_DNA"/>
</dbReference>
<evidence type="ECO:0000256" key="1">
    <source>
        <dbReference type="SAM" id="MobiDB-lite"/>
    </source>
</evidence>